<accession>A0A6P6TWR1</accession>
<dbReference type="GeneID" id="113705110"/>
<dbReference type="OrthoDB" id="5418203at2759"/>
<sequence>MESECSNGNWTEEVEDLVHGGEIDRAISVLETVMSKLEKKPQKGFSFSSELAAALLDLSKLYTSKGLSLKADETRSLAFQINLQSQSTGLPTKGSIGDGVLMSDFIFRGLNVIKESSCDGITEGHNTRDEASTCGQISEDEYQQESSSLLKDVSAQEGGSDDDWEAAADRAPDELLSPESLPEVSKLSLEDAQVQGLKRRGRGTFSYGRHGMYSDEQSNYPVIDDAEDKADSRSSTAENATKDWNYGTRHVLVLADFPPSTTTSDLEKLLERFRDQGVAIRWVNDTVALAVFRSPSTALEASMCMQCPFTVRVLDETDELFRSIPSRDLEPPRLRPKTSARTAQRLIAQSMGIKLSSTTFGSKELREQEEARRNRIVYRKNMKDDAWGDDDN</sequence>
<reference evidence="2" key="1">
    <citation type="journal article" date="2025" name="Foods">
        <title>Unveiling the Microbial Signatures of Arabica Coffee Cherries: Insights into Ripeness Specific Diversity, Functional Traits, and Implications for Quality and Safety.</title>
        <authorList>
            <consortium name="RefSeq"/>
            <person name="Tenea G.N."/>
            <person name="Cifuentes V."/>
            <person name="Reyes P."/>
            <person name="Cevallos-Vallejos M."/>
        </authorList>
    </citation>
    <scope>NUCLEOTIDE SEQUENCE [LARGE SCALE GENOMIC DNA]</scope>
</reference>
<evidence type="ECO:0000313" key="2">
    <source>
        <dbReference type="Proteomes" id="UP001652660"/>
    </source>
</evidence>
<gene>
    <name evidence="3" type="primary">LOC113705110</name>
</gene>
<dbReference type="AlphaFoldDB" id="A0A6P6TWR1"/>
<dbReference type="InterPro" id="IPR012677">
    <property type="entry name" value="Nucleotide-bd_a/b_plait_sf"/>
</dbReference>
<dbReference type="InterPro" id="IPR039884">
    <property type="entry name" value="R3HC1/R3HCL"/>
</dbReference>
<proteinExistence type="predicted"/>
<dbReference type="Gene3D" id="3.30.70.330">
    <property type="match status" value="1"/>
</dbReference>
<keyword evidence="2" id="KW-1185">Reference proteome</keyword>
<evidence type="ECO:0000313" key="3">
    <source>
        <dbReference type="RefSeq" id="XP_027082780.1"/>
    </source>
</evidence>
<dbReference type="GO" id="GO:0003676">
    <property type="term" value="F:nucleic acid binding"/>
    <property type="evidence" value="ECO:0007669"/>
    <property type="project" value="InterPro"/>
</dbReference>
<name>A0A6P6TWR1_COFAR</name>
<dbReference type="PANTHER" id="PTHR21678:SF0">
    <property type="entry name" value="C3H1-TYPE DOMAIN-CONTAINING PROTEIN"/>
    <property type="match status" value="1"/>
</dbReference>
<protein>
    <submittedName>
        <fullName evidence="3">Uncharacterized protein isoform X1</fullName>
    </submittedName>
</protein>
<evidence type="ECO:0000256" key="1">
    <source>
        <dbReference type="SAM" id="MobiDB-lite"/>
    </source>
</evidence>
<dbReference type="RefSeq" id="XP_027082780.1">
    <property type="nucleotide sequence ID" value="XM_027226979.2"/>
</dbReference>
<feature type="region of interest" description="Disordered" evidence="1">
    <location>
        <begin position="119"/>
        <end position="165"/>
    </location>
</feature>
<dbReference type="Proteomes" id="UP001652660">
    <property type="component" value="Chromosome 1e"/>
</dbReference>
<dbReference type="SUPFAM" id="SSF54928">
    <property type="entry name" value="RNA-binding domain, RBD"/>
    <property type="match status" value="1"/>
</dbReference>
<dbReference type="PANTHER" id="PTHR21678">
    <property type="entry name" value="GROWTH INHIBITION AND DIFFERENTIATION RELATED PROTEIN 88"/>
    <property type="match status" value="1"/>
</dbReference>
<dbReference type="InterPro" id="IPR035979">
    <property type="entry name" value="RBD_domain_sf"/>
</dbReference>
<reference evidence="3" key="2">
    <citation type="submission" date="2025-08" db="UniProtKB">
        <authorList>
            <consortium name="RefSeq"/>
        </authorList>
    </citation>
    <scope>IDENTIFICATION</scope>
    <source>
        <tissue evidence="3">Leaves</tissue>
    </source>
</reference>
<organism evidence="2 3">
    <name type="scientific">Coffea arabica</name>
    <name type="common">Arabian coffee</name>
    <dbReference type="NCBI Taxonomy" id="13443"/>
    <lineage>
        <taxon>Eukaryota</taxon>
        <taxon>Viridiplantae</taxon>
        <taxon>Streptophyta</taxon>
        <taxon>Embryophyta</taxon>
        <taxon>Tracheophyta</taxon>
        <taxon>Spermatophyta</taxon>
        <taxon>Magnoliopsida</taxon>
        <taxon>eudicotyledons</taxon>
        <taxon>Gunneridae</taxon>
        <taxon>Pentapetalae</taxon>
        <taxon>asterids</taxon>
        <taxon>lamiids</taxon>
        <taxon>Gentianales</taxon>
        <taxon>Rubiaceae</taxon>
        <taxon>Ixoroideae</taxon>
        <taxon>Gardenieae complex</taxon>
        <taxon>Bertiereae - Coffeeae clade</taxon>
        <taxon>Coffeeae</taxon>
        <taxon>Coffea</taxon>
    </lineage>
</organism>